<accession>I0R714</accession>
<dbReference type="AlphaFoldDB" id="I0R714"/>
<keyword evidence="2" id="KW-1185">Reference proteome</keyword>
<dbReference type="PANTHER" id="PTHR43546">
    <property type="entry name" value="UPF0173 METAL-DEPENDENT HYDROLASE MJ1163-RELATED"/>
    <property type="match status" value="1"/>
</dbReference>
<dbReference type="PATRIC" id="fig|1095750.3.peg.1747"/>
<dbReference type="Gene3D" id="3.60.15.10">
    <property type="entry name" value="Ribonuclease Z/Hydroxyacylglutathione hydrolase-like"/>
    <property type="match status" value="1"/>
</dbReference>
<dbReference type="InterPro" id="IPR036866">
    <property type="entry name" value="RibonucZ/Hydroxyglut_hydro"/>
</dbReference>
<dbReference type="Proteomes" id="UP000005039">
    <property type="component" value="Unassembled WGS sequence"/>
</dbReference>
<dbReference type="InterPro" id="IPR050114">
    <property type="entry name" value="UPF0173_UPF0282_UlaG_hydrolase"/>
</dbReference>
<dbReference type="eggNOG" id="COG2220">
    <property type="taxonomic scope" value="Bacteria"/>
</dbReference>
<evidence type="ECO:0000313" key="1">
    <source>
        <dbReference type="EMBL" id="EIC95472.1"/>
    </source>
</evidence>
<comment type="caution">
    <text evidence="1">The sequence shown here is derived from an EMBL/GenBank/DDBJ whole genome shotgun (WGS) entry which is preliminary data.</text>
</comment>
<evidence type="ECO:0000313" key="2">
    <source>
        <dbReference type="Proteomes" id="UP000005039"/>
    </source>
</evidence>
<dbReference type="EMBL" id="AJGH01000081">
    <property type="protein sequence ID" value="EIC95472.1"/>
    <property type="molecule type" value="Genomic_DNA"/>
</dbReference>
<protein>
    <submittedName>
        <fullName evidence="1">Beta-lactamase family protein</fullName>
    </submittedName>
</protein>
<proteinExistence type="predicted"/>
<dbReference type="OrthoDB" id="9789133at2"/>
<reference evidence="1 2" key="1">
    <citation type="submission" date="2012-03" db="EMBL/GenBank/DDBJ databases">
        <authorList>
            <person name="Durkin A.S."/>
            <person name="McCorrison J."/>
            <person name="Torralba M."/>
            <person name="Gillis M."/>
            <person name="Methe B."/>
            <person name="Sutton G."/>
            <person name="Nelson K.E."/>
        </authorList>
    </citation>
    <scope>NUCLEOTIDE SEQUENCE [LARGE SCALE GENOMIC DNA]</scope>
    <source>
        <strain evidence="1 2">F0468</strain>
    </source>
</reference>
<name>I0R714_9FIRM</name>
<dbReference type="SUPFAM" id="SSF56281">
    <property type="entry name" value="Metallo-hydrolase/oxidoreductase"/>
    <property type="match status" value="1"/>
</dbReference>
<dbReference type="PANTHER" id="PTHR43546:SF8">
    <property type="entry name" value="METALLO-BETA-LACTAMASE DOMAIN-CONTAINING PROTEIN"/>
    <property type="match status" value="1"/>
</dbReference>
<sequence length="213" mass="24062">MTENIEVFTQSSIKITDGENHIYIDPLGIKEEFCDADYILITHDHYDHFSPEDIKKVAYENTVLIVPEKMKAKALKEINFINKIESISPNQNKKINNLYIETIPAYNIIKPFHLKISGWVGYILEIGGKRIYIAGDTDKTKEAEAVHCDIAMVPIGGTYTMNAKKAAELINIIQPEVAIPTHYGSIVGNKNDGELFKENVKAPVKVELKLRFN</sequence>
<dbReference type="RefSeq" id="WP_008754269.1">
    <property type="nucleotide sequence ID" value="NZ_AJGH01000081.1"/>
</dbReference>
<organism evidence="1 2">
    <name type="scientific">Lachnoanaerobaculum saburreum F0468</name>
    <dbReference type="NCBI Taxonomy" id="1095750"/>
    <lineage>
        <taxon>Bacteria</taxon>
        <taxon>Bacillati</taxon>
        <taxon>Bacillota</taxon>
        <taxon>Clostridia</taxon>
        <taxon>Lachnospirales</taxon>
        <taxon>Lachnospiraceae</taxon>
        <taxon>Lachnoanaerobaculum</taxon>
    </lineage>
</organism>
<gene>
    <name evidence="1" type="ORF">HMPREF9970_0754</name>
</gene>
<dbReference type="Pfam" id="PF13483">
    <property type="entry name" value="Lactamase_B_3"/>
    <property type="match status" value="1"/>
</dbReference>